<feature type="transmembrane region" description="Helical" evidence="2">
    <location>
        <begin position="333"/>
        <end position="350"/>
    </location>
</feature>
<dbReference type="AlphaFoldDB" id="A0A2M9ZJB4"/>
<feature type="transmembrane region" description="Helical" evidence="2">
    <location>
        <begin position="505"/>
        <end position="521"/>
    </location>
</feature>
<keyword evidence="5" id="KW-1185">Reference proteome</keyword>
<feature type="transmembrane region" description="Helical" evidence="2">
    <location>
        <begin position="386"/>
        <end position="403"/>
    </location>
</feature>
<feature type="transmembrane region" description="Helical" evidence="2">
    <location>
        <begin position="446"/>
        <end position="462"/>
    </location>
</feature>
<feature type="transmembrane region" description="Helical" evidence="2">
    <location>
        <begin position="186"/>
        <end position="202"/>
    </location>
</feature>
<feature type="transmembrane region" description="Helical" evidence="2">
    <location>
        <begin position="70"/>
        <end position="93"/>
    </location>
</feature>
<feature type="transmembrane region" description="Helical" evidence="2">
    <location>
        <begin position="586"/>
        <end position="607"/>
    </location>
</feature>
<evidence type="ECO:0000313" key="5">
    <source>
        <dbReference type="Proteomes" id="UP000231962"/>
    </source>
</evidence>
<keyword evidence="2" id="KW-1133">Transmembrane helix</keyword>
<dbReference type="Proteomes" id="UP000231990">
    <property type="component" value="Unassembled WGS sequence"/>
</dbReference>
<dbReference type="Proteomes" id="UP000231962">
    <property type="component" value="Unassembled WGS sequence"/>
</dbReference>
<dbReference type="Pfam" id="PF10101">
    <property type="entry name" value="DUF2339"/>
    <property type="match status" value="1"/>
</dbReference>
<comment type="caution">
    <text evidence="4">The sequence shown here is derived from an EMBL/GenBank/DDBJ whole genome shotgun (WGS) entry which is preliminary data.</text>
</comment>
<accession>A0A2M9ZJB4</accession>
<evidence type="ECO:0008006" key="7">
    <source>
        <dbReference type="Google" id="ProtNLM"/>
    </source>
</evidence>
<protein>
    <recommendedName>
        <fullName evidence="7">DUF2339 domain-containing protein</fullName>
    </recommendedName>
</protein>
<sequence length="1023" mass="118270">MELEKVLARLEELQEEIVSLKKEVLQFLKQEESIQAEPKAIQTTLKEKEQIWTGPVQKIRAKVKGPEWEFFLGGNVLGKAGLVAILLASIWFIKYAFDNRWVNESGRILIGIAIGSLISFFGLQLFKKRYRVLPESVTGTGFSVLYLSIFAAYYYYDLFSLSETFLYLIVLSLFSSGLAYWIRKEILYVFGLLGSLFSPVLISQGENSYKFLFLYLLFINVVFFAIGRKLPWRVSSFLLLLSNFILYSFWAFENLRKSSFEIPFLFIVLTYFLFIYRDFFIFPNLQDRVDQSGAIFPRLNWIFLPIFTLVNHISYGLMGYFQVETFHPNLTPHFYLVTAAALAVLLDFYKNRDLSVSFPGKNVFELMSLYFLCGFTLAGLTDFSEGYWLTLSWIASAGVVSILSAQVQRLHVKILSVLLWVLALYRLYFETELEDLDRLFLLNERFSLYFFASLLLLGSYYIRKKETTSMFDIVLVYVGIFTLILGTLVDVRYTVKDEHYRNLSYSYVLGVYSFCFLFSGFKYSFKSFRVTGIVITSVLVLKLYFYDIWTMSLLVRIIAGFSLGAALVLTSLFYQKFRDKISFSRNIGSPLLILGFSAYLFGSPSLYAEEINTKGYKYYKDIKTAEIKSPKEKTDSDGIYYRKIKLDEDIVRHSGVNDRRVVLNGRAVPFFSRGTVEEVNQGGEVGAKLLFKKKNPANQSFNYTYVLKLPNLPPKTKYTAILAEGLGEYEVRGQISLGKSPEHWRYDSTFTIYRYSGNDELNQSNQIRFETQEETYVRIEVTSDLDLKFSKAVYSPISERVEFKRTIERSEIETGYDSDTKSSIYYFRNPMKVPIHRMLLFIKEDKFERKVEVSSKSDSKKFEWVAEQMIFRKGKNDSNVNLVFSNPLSSEIKLEIAEGDDSPLTLEKIEVFILQEEIVFPLKQEELESAKDLKIFYGNPYAFPPQFDFASTLPENIIENNATLGSEKENENFGYSIGEPPVSTWIIRVCFFAALGVLAWFTYRIFVKLRNEDSSQKIGSPLD</sequence>
<dbReference type="PANTHER" id="PTHR38434">
    <property type="entry name" value="BLL2549 PROTEIN"/>
    <property type="match status" value="1"/>
</dbReference>
<keyword evidence="2" id="KW-0812">Transmembrane</keyword>
<feature type="coiled-coil region" evidence="1">
    <location>
        <begin position="3"/>
        <end position="30"/>
    </location>
</feature>
<feature type="transmembrane region" description="Helical" evidence="2">
    <location>
        <begin position="985"/>
        <end position="1007"/>
    </location>
</feature>
<feature type="transmembrane region" description="Helical" evidence="2">
    <location>
        <begin position="301"/>
        <end position="321"/>
    </location>
</feature>
<reference evidence="5 6" key="1">
    <citation type="submission" date="2017-07" db="EMBL/GenBank/DDBJ databases">
        <title>Leptospira spp. isolated from tropical soils.</title>
        <authorList>
            <person name="Thibeaux R."/>
            <person name="Iraola G."/>
            <person name="Ferres I."/>
            <person name="Bierque E."/>
            <person name="Girault D."/>
            <person name="Soupe-Gilbert M.-E."/>
            <person name="Picardeau M."/>
            <person name="Goarant C."/>
        </authorList>
    </citation>
    <scope>NUCLEOTIDE SEQUENCE [LARGE SCALE GENOMIC DNA]</scope>
    <source>
        <strain evidence="4 6">FH1-B-B1</strain>
        <strain evidence="3 5">FH1-B-C1</strain>
    </source>
</reference>
<dbReference type="RefSeq" id="WP_100714679.1">
    <property type="nucleotide sequence ID" value="NZ_NPDY01000015.1"/>
</dbReference>
<feature type="transmembrane region" description="Helical" evidence="2">
    <location>
        <begin position="474"/>
        <end position="493"/>
    </location>
</feature>
<dbReference type="EMBL" id="NPDZ01000012">
    <property type="protein sequence ID" value="PJZ72157.1"/>
    <property type="molecule type" value="Genomic_DNA"/>
</dbReference>
<feature type="transmembrane region" description="Helical" evidence="2">
    <location>
        <begin position="234"/>
        <end position="250"/>
    </location>
</feature>
<dbReference type="PANTHER" id="PTHR38434:SF1">
    <property type="entry name" value="BLL2549 PROTEIN"/>
    <property type="match status" value="1"/>
</dbReference>
<evidence type="ECO:0000313" key="3">
    <source>
        <dbReference type="EMBL" id="PJZ68826.1"/>
    </source>
</evidence>
<feature type="transmembrane region" description="Helical" evidence="2">
    <location>
        <begin position="137"/>
        <end position="156"/>
    </location>
</feature>
<organism evidence="4 6">
    <name type="scientific">Leptospira perolatii</name>
    <dbReference type="NCBI Taxonomy" id="2023191"/>
    <lineage>
        <taxon>Bacteria</taxon>
        <taxon>Pseudomonadati</taxon>
        <taxon>Spirochaetota</taxon>
        <taxon>Spirochaetia</taxon>
        <taxon>Leptospirales</taxon>
        <taxon>Leptospiraceae</taxon>
        <taxon>Leptospira</taxon>
    </lineage>
</organism>
<proteinExistence type="predicted"/>
<feature type="transmembrane region" description="Helical" evidence="2">
    <location>
        <begin position="208"/>
        <end position="227"/>
    </location>
</feature>
<evidence type="ECO:0000313" key="4">
    <source>
        <dbReference type="EMBL" id="PJZ72157.1"/>
    </source>
</evidence>
<feature type="transmembrane region" description="Helical" evidence="2">
    <location>
        <begin position="262"/>
        <end position="280"/>
    </location>
</feature>
<feature type="transmembrane region" description="Helical" evidence="2">
    <location>
        <begin position="105"/>
        <end position="125"/>
    </location>
</feature>
<dbReference type="InterPro" id="IPR019286">
    <property type="entry name" value="DUF2339_TM"/>
</dbReference>
<feature type="transmembrane region" description="Helical" evidence="2">
    <location>
        <begin position="362"/>
        <end position="380"/>
    </location>
</feature>
<feature type="transmembrane region" description="Helical" evidence="2">
    <location>
        <begin position="410"/>
        <end position="426"/>
    </location>
</feature>
<feature type="transmembrane region" description="Helical" evidence="2">
    <location>
        <begin position="552"/>
        <end position="574"/>
    </location>
</feature>
<name>A0A2M9ZJB4_9LEPT</name>
<keyword evidence="1" id="KW-0175">Coiled coil</keyword>
<keyword evidence="2" id="KW-0472">Membrane</keyword>
<gene>
    <name evidence="3" type="ORF">CH360_13995</name>
    <name evidence="4" type="ORF">CH373_15535</name>
</gene>
<feature type="transmembrane region" description="Helical" evidence="2">
    <location>
        <begin position="162"/>
        <end position="181"/>
    </location>
</feature>
<feature type="transmembrane region" description="Helical" evidence="2">
    <location>
        <begin position="528"/>
        <end position="546"/>
    </location>
</feature>
<evidence type="ECO:0000256" key="1">
    <source>
        <dbReference type="SAM" id="Coils"/>
    </source>
</evidence>
<dbReference type="EMBL" id="NPDY01000015">
    <property type="protein sequence ID" value="PJZ68826.1"/>
    <property type="molecule type" value="Genomic_DNA"/>
</dbReference>
<evidence type="ECO:0000313" key="6">
    <source>
        <dbReference type="Proteomes" id="UP000231990"/>
    </source>
</evidence>
<evidence type="ECO:0000256" key="2">
    <source>
        <dbReference type="SAM" id="Phobius"/>
    </source>
</evidence>
<dbReference type="OrthoDB" id="342768at2"/>